<feature type="transmembrane region" description="Helical" evidence="1">
    <location>
        <begin position="12"/>
        <end position="38"/>
    </location>
</feature>
<keyword evidence="1" id="KW-0472">Membrane</keyword>
<dbReference type="EMBL" id="GIKN01007654">
    <property type="protein sequence ID" value="NIE49927.1"/>
    <property type="molecule type" value="Transcribed_RNA"/>
</dbReference>
<proteinExistence type="predicted"/>
<name>A0A6G5AIQ2_RHIMP</name>
<evidence type="ECO:0000313" key="2">
    <source>
        <dbReference type="EMBL" id="NIE49927.1"/>
    </source>
</evidence>
<sequence length="107" mass="12228">MPLLWCPNNSYYQYQSVTLFTLVTCIFYDFILFCTTALNRKLCNMGTMFCRSAPHNSYFCAIALLETLFWPGVAKRPNNMKEGMNLGVSFCDTHDYGLASTHCQPVD</sequence>
<keyword evidence="1" id="KW-1133">Transmembrane helix</keyword>
<dbReference type="AlphaFoldDB" id="A0A6G5AIQ2"/>
<evidence type="ECO:0000256" key="1">
    <source>
        <dbReference type="SAM" id="Phobius"/>
    </source>
</evidence>
<protein>
    <submittedName>
        <fullName evidence="2">Uncharacterized protein</fullName>
    </submittedName>
</protein>
<organism evidence="2">
    <name type="scientific">Rhipicephalus microplus</name>
    <name type="common">Cattle tick</name>
    <name type="synonym">Boophilus microplus</name>
    <dbReference type="NCBI Taxonomy" id="6941"/>
    <lineage>
        <taxon>Eukaryota</taxon>
        <taxon>Metazoa</taxon>
        <taxon>Ecdysozoa</taxon>
        <taxon>Arthropoda</taxon>
        <taxon>Chelicerata</taxon>
        <taxon>Arachnida</taxon>
        <taxon>Acari</taxon>
        <taxon>Parasitiformes</taxon>
        <taxon>Ixodida</taxon>
        <taxon>Ixodoidea</taxon>
        <taxon>Ixodidae</taxon>
        <taxon>Rhipicephalinae</taxon>
        <taxon>Rhipicephalus</taxon>
        <taxon>Boophilus</taxon>
    </lineage>
</organism>
<reference evidence="2" key="1">
    <citation type="submission" date="2020-03" db="EMBL/GenBank/DDBJ databases">
        <title>A transcriptome and proteome of the tick Rhipicephalus microplus shaped by the genetic composition of its hosts and developmental stage.</title>
        <authorList>
            <person name="Garcia G.R."/>
            <person name="Ribeiro J.M.C."/>
            <person name="Maruyama S.R."/>
            <person name="Gardinasse L.G."/>
            <person name="Nelson K."/>
            <person name="Ferreira B.R."/>
            <person name="Andrade T.G."/>
            <person name="Santos I.K.F.M."/>
        </authorList>
    </citation>
    <scope>NUCLEOTIDE SEQUENCE</scope>
    <source>
        <strain evidence="2">NSGR</strain>
        <tissue evidence="2">Salivary glands</tissue>
    </source>
</reference>
<accession>A0A6G5AIQ2</accession>
<keyword evidence="1" id="KW-0812">Transmembrane</keyword>